<accession>A0A3B1CH53</accession>
<proteinExistence type="predicted"/>
<name>A0A3B1CH53_9ZZZZ</name>
<evidence type="ECO:0008006" key="2">
    <source>
        <dbReference type="Google" id="ProtNLM"/>
    </source>
</evidence>
<dbReference type="EMBL" id="UOGB01000099">
    <property type="protein sequence ID" value="VAX18105.1"/>
    <property type="molecule type" value="Genomic_DNA"/>
</dbReference>
<reference evidence="1" key="1">
    <citation type="submission" date="2018-06" db="EMBL/GenBank/DDBJ databases">
        <authorList>
            <person name="Zhirakovskaya E."/>
        </authorList>
    </citation>
    <scope>NUCLEOTIDE SEQUENCE</scope>
</reference>
<dbReference type="PROSITE" id="PS51257">
    <property type="entry name" value="PROKAR_LIPOPROTEIN"/>
    <property type="match status" value="1"/>
</dbReference>
<evidence type="ECO:0000313" key="1">
    <source>
        <dbReference type="EMBL" id="VAX18105.1"/>
    </source>
</evidence>
<gene>
    <name evidence="1" type="ORF">MNBD_NITROSPINAE03-626</name>
</gene>
<dbReference type="AlphaFoldDB" id="A0A3B1CH53"/>
<protein>
    <recommendedName>
        <fullName evidence="2">Lipoprotein</fullName>
    </recommendedName>
</protein>
<sequence length="176" mass="19249">MYRVITISLAILLFGCTDDSSRKEGAIQSALEGETTSPKKTTQKQAILKIGEHQYEFEMTQCNSALRFGRGQAKDGSDVTLSFELPPADWKSRPASEGWSDNGSFRIRDKGNNRDWVADEDMSKELAKVSPGQSQVDDFTIDGKRVSGAATFVDITAVMTTGKAEPVKGAFEVKCN</sequence>
<organism evidence="1">
    <name type="scientific">hydrothermal vent metagenome</name>
    <dbReference type="NCBI Taxonomy" id="652676"/>
    <lineage>
        <taxon>unclassified sequences</taxon>
        <taxon>metagenomes</taxon>
        <taxon>ecological metagenomes</taxon>
    </lineage>
</organism>